<evidence type="ECO:0000256" key="2">
    <source>
        <dbReference type="HAMAP-Rule" id="MF_00984"/>
    </source>
</evidence>
<reference evidence="5" key="1">
    <citation type="submission" date="2020-08" db="EMBL/GenBank/DDBJ databases">
        <authorList>
            <person name="Cejkova D."/>
            <person name="Kubasova T."/>
            <person name="Jahodarova E."/>
            <person name="Rychlik I."/>
        </authorList>
    </citation>
    <scope>NUCLEOTIDE SEQUENCE</scope>
    <source>
        <strain evidence="5">An559</strain>
    </source>
</reference>
<dbReference type="Pfam" id="PF00436">
    <property type="entry name" value="SSB"/>
    <property type="match status" value="1"/>
</dbReference>
<organism evidence="5 6">
    <name type="scientific">Merdimmobilis hominis</name>
    <dbReference type="NCBI Taxonomy" id="2897707"/>
    <lineage>
        <taxon>Bacteria</taxon>
        <taxon>Bacillati</taxon>
        <taxon>Bacillota</taxon>
        <taxon>Clostridia</taxon>
        <taxon>Eubacteriales</taxon>
        <taxon>Oscillospiraceae</taxon>
        <taxon>Merdimmobilis</taxon>
    </lineage>
</organism>
<proteinExistence type="inferred from homology"/>
<comment type="subunit">
    <text evidence="2">Homotetramer.</text>
</comment>
<accession>A0A938X9J6</accession>
<feature type="compositionally biased region" description="Acidic residues" evidence="4">
    <location>
        <begin position="143"/>
        <end position="154"/>
    </location>
</feature>
<dbReference type="GO" id="GO:0003697">
    <property type="term" value="F:single-stranded DNA binding"/>
    <property type="evidence" value="ECO:0007669"/>
    <property type="project" value="UniProtKB-UniRule"/>
</dbReference>
<keyword evidence="6" id="KW-1185">Reference proteome</keyword>
<dbReference type="AlphaFoldDB" id="A0A938X9J6"/>
<dbReference type="Proteomes" id="UP000774750">
    <property type="component" value="Unassembled WGS sequence"/>
</dbReference>
<dbReference type="EMBL" id="JACJKY010000020">
    <property type="protein sequence ID" value="MBM6921615.1"/>
    <property type="molecule type" value="Genomic_DNA"/>
</dbReference>
<dbReference type="RefSeq" id="WP_204447730.1">
    <property type="nucleotide sequence ID" value="NZ_JACJKY010000020.1"/>
</dbReference>
<dbReference type="InterPro" id="IPR000424">
    <property type="entry name" value="Primosome_PriB/ssb"/>
</dbReference>
<evidence type="ECO:0000313" key="6">
    <source>
        <dbReference type="Proteomes" id="UP000774750"/>
    </source>
</evidence>
<evidence type="ECO:0000313" key="5">
    <source>
        <dbReference type="EMBL" id="MBM6921615.1"/>
    </source>
</evidence>
<dbReference type="InterPro" id="IPR011344">
    <property type="entry name" value="ssDNA-bd"/>
</dbReference>
<dbReference type="GO" id="GO:0009295">
    <property type="term" value="C:nucleoid"/>
    <property type="evidence" value="ECO:0007669"/>
    <property type="project" value="TreeGrafter"/>
</dbReference>
<feature type="region of interest" description="Disordered" evidence="4">
    <location>
        <begin position="106"/>
        <end position="154"/>
    </location>
</feature>
<evidence type="ECO:0000256" key="1">
    <source>
        <dbReference type="ARBA" id="ARBA00023125"/>
    </source>
</evidence>
<evidence type="ECO:0000256" key="4">
    <source>
        <dbReference type="SAM" id="MobiDB-lite"/>
    </source>
</evidence>
<dbReference type="HAMAP" id="MF_00984">
    <property type="entry name" value="SSB"/>
    <property type="match status" value="1"/>
</dbReference>
<comment type="caution">
    <text evidence="2">Lacks conserved residue(s) required for the propagation of feature annotation.</text>
</comment>
<dbReference type="NCBIfam" id="TIGR00621">
    <property type="entry name" value="ssb"/>
    <property type="match status" value="1"/>
</dbReference>
<dbReference type="PROSITE" id="PS50935">
    <property type="entry name" value="SSB"/>
    <property type="match status" value="1"/>
</dbReference>
<dbReference type="CDD" id="cd04496">
    <property type="entry name" value="SSB_OBF"/>
    <property type="match status" value="1"/>
</dbReference>
<evidence type="ECO:0000256" key="3">
    <source>
        <dbReference type="RuleBase" id="RU000524"/>
    </source>
</evidence>
<dbReference type="GO" id="GO:0006260">
    <property type="term" value="P:DNA replication"/>
    <property type="evidence" value="ECO:0007669"/>
    <property type="project" value="InterPro"/>
</dbReference>
<gene>
    <name evidence="5" type="ORF">H6A12_10685</name>
</gene>
<protein>
    <recommendedName>
        <fullName evidence="2 3">Single-stranded DNA-binding protein</fullName>
        <shortName evidence="2">SSB</shortName>
    </recommendedName>
</protein>
<dbReference type="Gene3D" id="2.40.50.140">
    <property type="entry name" value="Nucleic acid-binding proteins"/>
    <property type="match status" value="1"/>
</dbReference>
<name>A0A938X9J6_9FIRM</name>
<dbReference type="InterPro" id="IPR012340">
    <property type="entry name" value="NA-bd_OB-fold"/>
</dbReference>
<dbReference type="PANTHER" id="PTHR10302">
    <property type="entry name" value="SINGLE-STRANDED DNA-BINDING PROTEIN"/>
    <property type="match status" value="1"/>
</dbReference>
<sequence>MLNRVILMGRLTADPEHKQTPNGTSVTSFSIAVDRNYAPKDGGSRQTDFINIVAWRQTADFICRYFQKGRMIAIEGSIQTRNYEDKNGNKRTAFEVLAEQVYFADSKSDSAPRSQAPASFPVPKPESFAEPTKGTGFSIGDFEAIEDDDSDLPF</sequence>
<dbReference type="SUPFAM" id="SSF50249">
    <property type="entry name" value="Nucleic acid-binding proteins"/>
    <property type="match status" value="1"/>
</dbReference>
<dbReference type="PANTHER" id="PTHR10302:SF27">
    <property type="entry name" value="SINGLE-STRANDED DNA-BINDING PROTEIN"/>
    <property type="match status" value="1"/>
</dbReference>
<keyword evidence="1 2" id="KW-0238">DNA-binding</keyword>
<reference evidence="5" key="2">
    <citation type="journal article" date="2021" name="Sci. Rep.">
        <title>The distribution of antibiotic resistance genes in chicken gut microbiota commensals.</title>
        <authorList>
            <person name="Juricova H."/>
            <person name="Matiasovicova J."/>
            <person name="Kubasova T."/>
            <person name="Cejkova D."/>
            <person name="Rychlik I."/>
        </authorList>
    </citation>
    <scope>NUCLEOTIDE SEQUENCE</scope>
    <source>
        <strain evidence="5">An559</strain>
    </source>
</reference>
<comment type="caution">
    <text evidence="5">The sequence shown here is derived from an EMBL/GenBank/DDBJ whole genome shotgun (WGS) entry which is preliminary data.</text>
</comment>